<reference evidence="1" key="1">
    <citation type="submission" date="2018-11" db="EMBL/GenBank/DDBJ databases">
        <authorList>
            <consortium name="Genoscope - CEA"/>
            <person name="William W."/>
        </authorList>
    </citation>
    <scope>NUCLEOTIDE SEQUENCE</scope>
</reference>
<dbReference type="AlphaFoldDB" id="A0A3P6FDW3"/>
<name>A0A3P6FDW3_BRAOL</name>
<evidence type="ECO:0000313" key="1">
    <source>
        <dbReference type="EMBL" id="VDD50988.1"/>
    </source>
</evidence>
<gene>
    <name evidence="1" type="ORF">BOLC1T03377H</name>
</gene>
<feature type="non-terminal residue" evidence="1">
    <location>
        <position position="1"/>
    </location>
</feature>
<proteinExistence type="predicted"/>
<accession>A0A3P6FDW3</accession>
<organism evidence="1">
    <name type="scientific">Brassica oleracea</name>
    <name type="common">Wild cabbage</name>
    <dbReference type="NCBI Taxonomy" id="3712"/>
    <lineage>
        <taxon>Eukaryota</taxon>
        <taxon>Viridiplantae</taxon>
        <taxon>Streptophyta</taxon>
        <taxon>Embryophyta</taxon>
        <taxon>Tracheophyta</taxon>
        <taxon>Spermatophyta</taxon>
        <taxon>Magnoliopsida</taxon>
        <taxon>eudicotyledons</taxon>
        <taxon>Gunneridae</taxon>
        <taxon>Pentapetalae</taxon>
        <taxon>rosids</taxon>
        <taxon>malvids</taxon>
        <taxon>Brassicales</taxon>
        <taxon>Brassicaceae</taxon>
        <taxon>Brassiceae</taxon>
        <taxon>Brassica</taxon>
    </lineage>
</organism>
<protein>
    <submittedName>
        <fullName evidence="1">Uncharacterized protein</fullName>
    </submittedName>
</protein>
<dbReference type="EMBL" id="LR031878">
    <property type="protein sequence ID" value="VDD50988.1"/>
    <property type="molecule type" value="Genomic_DNA"/>
</dbReference>
<feature type="non-terminal residue" evidence="1">
    <location>
        <position position="68"/>
    </location>
</feature>
<sequence>QGVKYFSRFIYLSVLMQRMLLIICDLRKRLSSYMTRKGGWIAQGEISELKKQTKISYERQLNRITDMV</sequence>